<dbReference type="Proteomes" id="UP000474175">
    <property type="component" value="Unassembled WGS sequence"/>
</dbReference>
<dbReference type="GO" id="GO:0016645">
    <property type="term" value="F:oxidoreductase activity, acting on the CH-NH group of donors"/>
    <property type="evidence" value="ECO:0007669"/>
    <property type="project" value="InterPro"/>
</dbReference>
<dbReference type="NCBIfam" id="NF033855">
    <property type="entry name" value="tRNA_MNMC2"/>
    <property type="match status" value="1"/>
</dbReference>
<name>A0A6L9L3P0_9BACT</name>
<keyword evidence="3" id="KW-1185">Reference proteome</keyword>
<dbReference type="InterPro" id="IPR029063">
    <property type="entry name" value="SAM-dependent_MTases_sf"/>
</dbReference>
<comment type="caution">
    <text evidence="2">The sequence shown here is derived from an EMBL/GenBank/DDBJ whole genome shotgun (WGS) entry which is preliminary data.</text>
</comment>
<dbReference type="EMBL" id="JAAFZH010000001">
    <property type="protein sequence ID" value="NDU93403.1"/>
    <property type="molecule type" value="Genomic_DNA"/>
</dbReference>
<keyword evidence="2" id="KW-0808">Transferase</keyword>
<dbReference type="AlphaFoldDB" id="A0A6L9L3P0"/>
<evidence type="ECO:0000259" key="1">
    <source>
        <dbReference type="Pfam" id="PF05430"/>
    </source>
</evidence>
<protein>
    <submittedName>
        <fullName evidence="2">tRNA (5-methylaminomethyl-2-thiouridine)(34)-methyltransferase MnmD</fullName>
    </submittedName>
</protein>
<dbReference type="Pfam" id="PF05430">
    <property type="entry name" value="Methyltransf_30"/>
    <property type="match status" value="1"/>
</dbReference>
<organism evidence="2 3">
    <name type="scientific">Spirosoma terrae</name>
    <dbReference type="NCBI Taxonomy" id="1968276"/>
    <lineage>
        <taxon>Bacteria</taxon>
        <taxon>Pseudomonadati</taxon>
        <taxon>Bacteroidota</taxon>
        <taxon>Cytophagia</taxon>
        <taxon>Cytophagales</taxon>
        <taxon>Cytophagaceae</taxon>
        <taxon>Spirosoma</taxon>
    </lineage>
</organism>
<reference evidence="2 3" key="1">
    <citation type="submission" date="2020-02" db="EMBL/GenBank/DDBJ databases">
        <title>Draft genome sequence of two Spirosoma agri KCTC 52727 and Spirosoma terrae KCTC 52035.</title>
        <authorList>
            <person name="Rojas J."/>
            <person name="Ambika Manirajan B."/>
            <person name="Suarez C."/>
            <person name="Ratering S."/>
            <person name="Schnell S."/>
        </authorList>
    </citation>
    <scope>NUCLEOTIDE SEQUENCE [LARGE SCALE GENOMIC DNA]</scope>
    <source>
        <strain evidence="2 3">KCTC 52035</strain>
    </source>
</reference>
<dbReference type="SUPFAM" id="SSF53335">
    <property type="entry name" value="S-adenosyl-L-methionine-dependent methyltransferases"/>
    <property type="match status" value="1"/>
</dbReference>
<dbReference type="InterPro" id="IPR008471">
    <property type="entry name" value="MnmC-like_methylTransf"/>
</dbReference>
<dbReference type="Gene3D" id="3.40.50.150">
    <property type="entry name" value="Vaccinia Virus protein VP39"/>
    <property type="match status" value="1"/>
</dbReference>
<evidence type="ECO:0000313" key="3">
    <source>
        <dbReference type="Proteomes" id="UP000474175"/>
    </source>
</evidence>
<dbReference type="GO" id="GO:0004808">
    <property type="term" value="F:tRNA (5-methylaminomethyl-2-thiouridylate)(34)-methyltransferase activity"/>
    <property type="evidence" value="ECO:0007669"/>
    <property type="project" value="InterPro"/>
</dbReference>
<dbReference type="GO" id="GO:0032259">
    <property type="term" value="P:methylation"/>
    <property type="evidence" value="ECO:0007669"/>
    <property type="project" value="UniProtKB-KW"/>
</dbReference>
<accession>A0A6L9L3P0</accession>
<sequence length="223" mass="25414">MKADVRLMITGDGSHTAVNQALDKTYHSIHGAYQESQRVFIELGLWNAFDTFPNDTLHIFEMGLGTGLNALLTAREAEKHRRSIVYTAIEAFPMDLEDAQQLNYDELLGTNYLNAIHTAAWNQSSQITPHFTLTKLEGHLQELHTDERFHLIYYDAFAPTAQPELWEPELFQQMADLLLPNGRLTTYCSKSYVQRNMRAAGLVVEKHPGPPHKRDILRAIKPL</sequence>
<proteinExistence type="predicted"/>
<dbReference type="PANTHER" id="PTHR39963:SF1">
    <property type="entry name" value="MNMC-LIKE METHYLTRANSFERASE DOMAIN-CONTAINING PROTEIN"/>
    <property type="match status" value="1"/>
</dbReference>
<dbReference type="PANTHER" id="PTHR39963">
    <property type="entry name" value="SLL0983 PROTEIN"/>
    <property type="match status" value="1"/>
</dbReference>
<evidence type="ECO:0000313" key="2">
    <source>
        <dbReference type="EMBL" id="NDU93403.1"/>
    </source>
</evidence>
<gene>
    <name evidence="2" type="primary">mnmD</name>
    <name evidence="2" type="ORF">GK108_00805</name>
</gene>
<feature type="domain" description="MnmC-like methyltransferase" evidence="1">
    <location>
        <begin position="132"/>
        <end position="221"/>
    </location>
</feature>
<dbReference type="InterPro" id="IPR047785">
    <property type="entry name" value="tRNA_MNMC2"/>
</dbReference>
<keyword evidence="2" id="KW-0489">Methyltransferase</keyword>
<dbReference type="RefSeq" id="WP_163941354.1">
    <property type="nucleotide sequence ID" value="NZ_JAAFZH010000001.1"/>
</dbReference>